<dbReference type="EMBL" id="JBHSUC010000025">
    <property type="protein sequence ID" value="MFC6363336.1"/>
    <property type="molecule type" value="Genomic_DNA"/>
</dbReference>
<keyword evidence="2" id="KW-1185">Reference proteome</keyword>
<evidence type="ECO:0000313" key="2">
    <source>
        <dbReference type="Proteomes" id="UP001596215"/>
    </source>
</evidence>
<protein>
    <submittedName>
        <fullName evidence="1">Uncharacterized protein</fullName>
    </submittedName>
</protein>
<organism evidence="1 2">
    <name type="scientific">Tatumella punctata</name>
    <dbReference type="NCBI Taxonomy" id="399969"/>
    <lineage>
        <taxon>Bacteria</taxon>
        <taxon>Pseudomonadati</taxon>
        <taxon>Pseudomonadota</taxon>
        <taxon>Gammaproteobacteria</taxon>
        <taxon>Enterobacterales</taxon>
        <taxon>Erwiniaceae</taxon>
        <taxon>Tatumella</taxon>
    </lineage>
</organism>
<proteinExistence type="predicted"/>
<comment type="caution">
    <text evidence="1">The sequence shown here is derived from an EMBL/GenBank/DDBJ whole genome shotgun (WGS) entry which is preliminary data.</text>
</comment>
<dbReference type="Proteomes" id="UP001596215">
    <property type="component" value="Unassembled WGS sequence"/>
</dbReference>
<dbReference type="RefSeq" id="WP_256441120.1">
    <property type="nucleotide sequence ID" value="NZ_BAAAFW010000008.1"/>
</dbReference>
<reference evidence="2" key="1">
    <citation type="journal article" date="2019" name="Int. J. Syst. Evol. Microbiol.">
        <title>The Global Catalogue of Microorganisms (GCM) 10K type strain sequencing project: providing services to taxonomists for standard genome sequencing and annotation.</title>
        <authorList>
            <consortium name="The Broad Institute Genomics Platform"/>
            <consortium name="The Broad Institute Genome Sequencing Center for Infectious Disease"/>
            <person name="Wu L."/>
            <person name="Ma J."/>
        </authorList>
    </citation>
    <scope>NUCLEOTIDE SEQUENCE [LARGE SCALE GENOMIC DNA]</scope>
    <source>
        <strain evidence="2">CGMCC 4.1530</strain>
    </source>
</reference>
<evidence type="ECO:0000313" key="1">
    <source>
        <dbReference type="EMBL" id="MFC6363336.1"/>
    </source>
</evidence>
<gene>
    <name evidence="1" type="ORF">ACFP73_14795</name>
</gene>
<name>A0ABW1VQR4_9GAMM</name>
<sequence length="44" mass="4951">MSRVRQAVEKVSSAVGVKIICPFGRKIARPWVPRLSVAVINMYH</sequence>
<accession>A0ABW1VQR4</accession>